<evidence type="ECO:0000313" key="1">
    <source>
        <dbReference type="EMBL" id="RIA64937.1"/>
    </source>
</evidence>
<protein>
    <submittedName>
        <fullName evidence="1">Uncharacterized protein</fullName>
    </submittedName>
</protein>
<proteinExistence type="predicted"/>
<dbReference type="AlphaFoldDB" id="A0A397R0H3"/>
<comment type="caution">
    <text evidence="1">The sequence shown here is derived from an EMBL/GenBank/DDBJ whole genome shotgun (WGS) entry which is preliminary data.</text>
</comment>
<feature type="non-terminal residue" evidence="1">
    <location>
        <position position="50"/>
    </location>
</feature>
<organism evidence="1 2">
    <name type="scientific">Anaeroplasma bactoclasticum</name>
    <dbReference type="NCBI Taxonomy" id="2088"/>
    <lineage>
        <taxon>Bacteria</taxon>
        <taxon>Bacillati</taxon>
        <taxon>Mycoplasmatota</taxon>
        <taxon>Mollicutes</taxon>
        <taxon>Anaeroplasmatales</taxon>
        <taxon>Anaeroplasmataceae</taxon>
        <taxon>Anaeroplasma</taxon>
    </lineage>
</organism>
<dbReference type="InParanoid" id="A0A397R0H3"/>
<dbReference type="Proteomes" id="UP000266506">
    <property type="component" value="Unassembled WGS sequence"/>
</dbReference>
<sequence length="50" mass="5681">MKNYSTLNDILKDEIVNYIKDITKGLGKVDTHFISDIFTGILKHNTVILS</sequence>
<evidence type="ECO:0000313" key="2">
    <source>
        <dbReference type="Proteomes" id="UP000266506"/>
    </source>
</evidence>
<reference evidence="1 2" key="1">
    <citation type="submission" date="2018-08" db="EMBL/GenBank/DDBJ databases">
        <title>Genomic Encyclopedia of Archaeal and Bacterial Type Strains, Phase II (KMG-II): from individual species to whole genera.</title>
        <authorList>
            <person name="Goeker M."/>
        </authorList>
    </citation>
    <scope>NUCLEOTIDE SEQUENCE [LARGE SCALE GENOMIC DNA]</scope>
    <source>
        <strain evidence="1 2">ATCC 27112</strain>
    </source>
</reference>
<accession>A0A397R0H3</accession>
<gene>
    <name evidence="1" type="ORF">EI71_01717</name>
</gene>
<keyword evidence="2" id="KW-1185">Reference proteome</keyword>
<dbReference type="EMBL" id="QXEV01000028">
    <property type="protein sequence ID" value="RIA64937.1"/>
    <property type="molecule type" value="Genomic_DNA"/>
</dbReference>
<name>A0A397R0H3_9MOLU</name>